<dbReference type="EMBL" id="CAJNNW010021342">
    <property type="protein sequence ID" value="CAE8667775.1"/>
    <property type="molecule type" value="Genomic_DNA"/>
</dbReference>
<comment type="caution">
    <text evidence="2">The sequence shown here is derived from an EMBL/GenBank/DDBJ whole genome shotgun (WGS) entry which is preliminary data.</text>
</comment>
<feature type="transmembrane region" description="Helical" evidence="1">
    <location>
        <begin position="32"/>
        <end position="51"/>
    </location>
</feature>
<feature type="non-terminal residue" evidence="2">
    <location>
        <position position="132"/>
    </location>
</feature>
<sequence>GAFTAVWNGFLSVFMLQAWFPFSAEVWNAPTWFLSALTFALCVLPYCLRVLSGQKKAELRRTLVFLTVLSLLPKLSYSYDLNAWGLMEGMLNAKTHPNYALFNSLRFSPFAAVLEVLMGATACRLVMLDDPK</sequence>
<evidence type="ECO:0000313" key="3">
    <source>
        <dbReference type="Proteomes" id="UP000626109"/>
    </source>
</evidence>
<proteinExistence type="predicted"/>
<evidence type="ECO:0000313" key="2">
    <source>
        <dbReference type="EMBL" id="CAE8667775.1"/>
    </source>
</evidence>
<gene>
    <name evidence="2" type="ORF">PGLA2088_LOCUS16704</name>
</gene>
<keyword evidence="1" id="KW-0812">Transmembrane</keyword>
<keyword evidence="1" id="KW-1133">Transmembrane helix</keyword>
<dbReference type="Proteomes" id="UP000626109">
    <property type="component" value="Unassembled WGS sequence"/>
</dbReference>
<name>A0A813J4G4_POLGL</name>
<accession>A0A813J4G4</accession>
<reference evidence="2" key="1">
    <citation type="submission" date="2021-02" db="EMBL/GenBank/DDBJ databases">
        <authorList>
            <person name="Dougan E. K."/>
            <person name="Rhodes N."/>
            <person name="Thang M."/>
            <person name="Chan C."/>
        </authorList>
    </citation>
    <scope>NUCLEOTIDE SEQUENCE</scope>
</reference>
<organism evidence="2 3">
    <name type="scientific">Polarella glacialis</name>
    <name type="common">Dinoflagellate</name>
    <dbReference type="NCBI Taxonomy" id="89957"/>
    <lineage>
        <taxon>Eukaryota</taxon>
        <taxon>Sar</taxon>
        <taxon>Alveolata</taxon>
        <taxon>Dinophyceae</taxon>
        <taxon>Suessiales</taxon>
        <taxon>Suessiaceae</taxon>
        <taxon>Polarella</taxon>
    </lineage>
</organism>
<feature type="transmembrane region" description="Helical" evidence="1">
    <location>
        <begin position="107"/>
        <end position="127"/>
    </location>
</feature>
<feature type="transmembrane region" description="Helical" evidence="1">
    <location>
        <begin position="63"/>
        <end position="87"/>
    </location>
</feature>
<keyword evidence="1" id="KW-0472">Membrane</keyword>
<dbReference type="AlphaFoldDB" id="A0A813J4G4"/>
<feature type="non-terminal residue" evidence="2">
    <location>
        <position position="1"/>
    </location>
</feature>
<protein>
    <submittedName>
        <fullName evidence="2">Uncharacterized protein</fullName>
    </submittedName>
</protein>
<evidence type="ECO:0000256" key="1">
    <source>
        <dbReference type="SAM" id="Phobius"/>
    </source>
</evidence>